<dbReference type="AlphaFoldDB" id="A0A916JTN5"/>
<keyword evidence="2" id="KW-1185">Reference proteome</keyword>
<organism evidence="1 2">
    <name type="scientific">Leucobacter soli</name>
    <dbReference type="NCBI Taxonomy" id="2812850"/>
    <lineage>
        <taxon>Bacteria</taxon>
        <taxon>Bacillati</taxon>
        <taxon>Actinomycetota</taxon>
        <taxon>Actinomycetes</taxon>
        <taxon>Micrococcales</taxon>
        <taxon>Microbacteriaceae</taxon>
        <taxon>Leucobacter</taxon>
    </lineage>
</organism>
<comment type="caution">
    <text evidence="1">The sequence shown here is derived from an EMBL/GenBank/DDBJ whole genome shotgun (WGS) entry which is preliminary data.</text>
</comment>
<reference evidence="1" key="1">
    <citation type="submission" date="2021-06" db="EMBL/GenBank/DDBJ databases">
        <authorList>
            <person name="Criscuolo A."/>
        </authorList>
    </citation>
    <scope>NUCLEOTIDE SEQUENCE</scope>
    <source>
        <strain evidence="1">CIP111803</strain>
    </source>
</reference>
<dbReference type="Proteomes" id="UP000693892">
    <property type="component" value="Unassembled WGS sequence"/>
</dbReference>
<name>A0A916JTN5_9MICO</name>
<evidence type="ECO:0000313" key="1">
    <source>
        <dbReference type="EMBL" id="CAG7602176.1"/>
    </source>
</evidence>
<dbReference type="EMBL" id="CAJVAP010000005">
    <property type="protein sequence ID" value="CAG7602176.1"/>
    <property type="molecule type" value="Genomic_DNA"/>
</dbReference>
<protein>
    <submittedName>
        <fullName evidence="1">Uncharacterized protein</fullName>
    </submittedName>
</protein>
<proteinExistence type="predicted"/>
<gene>
    <name evidence="1" type="ORF">LEUCIP111803_00531</name>
</gene>
<sequence length="31" mass="3821">MSFQTRRSIEEMLTAIHKREYLMPAIHREFV</sequence>
<accession>A0A916JTN5</accession>
<evidence type="ECO:0000313" key="2">
    <source>
        <dbReference type="Proteomes" id="UP000693892"/>
    </source>
</evidence>